<evidence type="ECO:0000259" key="1">
    <source>
        <dbReference type="Pfam" id="PF10057"/>
    </source>
</evidence>
<evidence type="ECO:0000313" key="2">
    <source>
        <dbReference type="EMBL" id="TCL57870.1"/>
    </source>
</evidence>
<organism evidence="2 3">
    <name type="scientific">Hydrogenispora ethanolica</name>
    <dbReference type="NCBI Taxonomy" id="1082276"/>
    <lineage>
        <taxon>Bacteria</taxon>
        <taxon>Bacillati</taxon>
        <taxon>Bacillota</taxon>
        <taxon>Hydrogenispora</taxon>
    </lineage>
</organism>
<sequence>METKEIVRMVIEECKNSLGKGPSIVKVHIDENCLHLTIKDSLTPLEKTLLRISEENKRLVWDIRKQIIDTRFKTQFNRLFEDYEVKLNNYIFDFDFQYDQQVMVLIFNKPLRMKDKCS</sequence>
<dbReference type="InterPro" id="IPR018745">
    <property type="entry name" value="MpsC"/>
</dbReference>
<accession>A0A4R1QYK1</accession>
<dbReference type="Proteomes" id="UP000295008">
    <property type="component" value="Unassembled WGS sequence"/>
</dbReference>
<name>A0A4R1QYK1_HYDET</name>
<dbReference type="RefSeq" id="WP_243663095.1">
    <property type="nucleotide sequence ID" value="NZ_SLUN01000044.1"/>
</dbReference>
<proteinExistence type="predicted"/>
<feature type="domain" description="Na+-translocating membrane potential-generating system MpsC" evidence="1">
    <location>
        <begin position="4"/>
        <end position="108"/>
    </location>
</feature>
<gene>
    <name evidence="2" type="ORF">EDC14_104419</name>
</gene>
<comment type="caution">
    <text evidence="2">The sequence shown here is derived from an EMBL/GenBank/DDBJ whole genome shotgun (WGS) entry which is preliminary data.</text>
</comment>
<dbReference type="AlphaFoldDB" id="A0A4R1QYK1"/>
<evidence type="ECO:0000313" key="3">
    <source>
        <dbReference type="Proteomes" id="UP000295008"/>
    </source>
</evidence>
<protein>
    <submittedName>
        <fullName evidence="2">Uncharacterized protein YbcI</fullName>
    </submittedName>
</protein>
<keyword evidence="3" id="KW-1185">Reference proteome</keyword>
<dbReference type="Pfam" id="PF10057">
    <property type="entry name" value="MpsC"/>
    <property type="match status" value="1"/>
</dbReference>
<reference evidence="2 3" key="1">
    <citation type="submission" date="2019-03" db="EMBL/GenBank/DDBJ databases">
        <title>Genomic Encyclopedia of Type Strains, Phase IV (KMG-IV): sequencing the most valuable type-strain genomes for metagenomic binning, comparative biology and taxonomic classification.</title>
        <authorList>
            <person name="Goeker M."/>
        </authorList>
    </citation>
    <scope>NUCLEOTIDE SEQUENCE [LARGE SCALE GENOMIC DNA]</scope>
    <source>
        <strain evidence="2 3">LX-B</strain>
    </source>
</reference>
<dbReference type="EMBL" id="SLUN01000044">
    <property type="protein sequence ID" value="TCL57870.1"/>
    <property type="molecule type" value="Genomic_DNA"/>
</dbReference>